<comment type="caution">
    <text evidence="2">The sequence shown here is derived from an EMBL/GenBank/DDBJ whole genome shotgun (WGS) entry which is preliminary data.</text>
</comment>
<dbReference type="OrthoDB" id="7632283at2"/>
<evidence type="ECO:0000313" key="3">
    <source>
        <dbReference type="Proteomes" id="UP000324065"/>
    </source>
</evidence>
<dbReference type="AlphaFoldDB" id="A0A5M6IJ96"/>
<name>A0A5M6IJ96_9PROT</name>
<dbReference type="InterPro" id="IPR021473">
    <property type="entry name" value="DUF3126"/>
</dbReference>
<proteinExistence type="predicted"/>
<sequence length="61" mass="7039">MYLRRTFRTDGISVKPPKKPTDPAEVWINGEFIGTLYRDEEDGEISYDFNMTILDVDLPAT</sequence>
<feature type="region of interest" description="Disordered" evidence="1">
    <location>
        <begin position="1"/>
        <end position="20"/>
    </location>
</feature>
<reference evidence="2 3" key="1">
    <citation type="submission" date="2019-09" db="EMBL/GenBank/DDBJ databases">
        <title>Genome sequence of Roseospira marina, one of the more divergent members of the non-sulfur purple photosynthetic bacterial family, the Rhodospirillaceae.</title>
        <authorList>
            <person name="Meyer T."/>
            <person name="Kyndt J."/>
        </authorList>
    </citation>
    <scope>NUCLEOTIDE SEQUENCE [LARGE SCALE GENOMIC DNA]</scope>
    <source>
        <strain evidence="2 3">DSM 15113</strain>
    </source>
</reference>
<accession>A0A5M6IJ96</accession>
<evidence type="ECO:0000256" key="1">
    <source>
        <dbReference type="SAM" id="MobiDB-lite"/>
    </source>
</evidence>
<evidence type="ECO:0000313" key="2">
    <source>
        <dbReference type="EMBL" id="KAA5607698.1"/>
    </source>
</evidence>
<keyword evidence="3" id="KW-1185">Reference proteome</keyword>
<dbReference type="Pfam" id="PF11324">
    <property type="entry name" value="DUF3126"/>
    <property type="match status" value="1"/>
</dbReference>
<dbReference type="Proteomes" id="UP000324065">
    <property type="component" value="Unassembled WGS sequence"/>
</dbReference>
<dbReference type="EMBL" id="VWPJ01000001">
    <property type="protein sequence ID" value="KAA5607698.1"/>
    <property type="molecule type" value="Genomic_DNA"/>
</dbReference>
<gene>
    <name evidence="2" type="ORF">F1188_02220</name>
</gene>
<organism evidence="2 3">
    <name type="scientific">Roseospira marina</name>
    <dbReference type="NCBI Taxonomy" id="140057"/>
    <lineage>
        <taxon>Bacteria</taxon>
        <taxon>Pseudomonadati</taxon>
        <taxon>Pseudomonadota</taxon>
        <taxon>Alphaproteobacteria</taxon>
        <taxon>Rhodospirillales</taxon>
        <taxon>Rhodospirillaceae</taxon>
        <taxon>Roseospira</taxon>
    </lineage>
</organism>
<protein>
    <submittedName>
        <fullName evidence="2">DUF3126 family protein</fullName>
    </submittedName>
</protein>